<protein>
    <submittedName>
        <fullName evidence="2">Uncharacterized protein</fullName>
    </submittedName>
</protein>
<feature type="compositionally biased region" description="Polar residues" evidence="1">
    <location>
        <begin position="115"/>
        <end position="126"/>
    </location>
</feature>
<accession>A0A0C3PB63</accession>
<keyword evidence="3" id="KW-1185">Reference proteome</keyword>
<dbReference type="HOGENOM" id="CLU_094068_1_0_1"/>
<dbReference type="STRING" id="870435.A0A0C3PB63"/>
<organism evidence="2 3">
    <name type="scientific">Pisolithus tinctorius Marx 270</name>
    <dbReference type="NCBI Taxonomy" id="870435"/>
    <lineage>
        <taxon>Eukaryota</taxon>
        <taxon>Fungi</taxon>
        <taxon>Dikarya</taxon>
        <taxon>Basidiomycota</taxon>
        <taxon>Agaricomycotina</taxon>
        <taxon>Agaricomycetes</taxon>
        <taxon>Agaricomycetidae</taxon>
        <taxon>Boletales</taxon>
        <taxon>Sclerodermatineae</taxon>
        <taxon>Pisolithaceae</taxon>
        <taxon>Pisolithus</taxon>
    </lineage>
</organism>
<sequence>MHATWLKNHLSTCHLGTKTPYEMLYQRPPNLSKILVWGCRVKVHDTSGSKLDIHWVGFDPESNGHHIYWPDTRAIGIEQSVIFKHQDVSVPHGVPLKGEQGNSNTSERNSEASKRNSAASQGNSEAPQIVKQPTEATLEIPRLISDPLRENIETPPPQPRCSTHQHFKSDYMRCQHAGEGTHDGHIPLNFVKELQESNSNPNSPKSQENATYVFNKELAANEDNTNIVYAMVAGMAKAEGLDPSTVHEVKS</sequence>
<reference evidence="2 3" key="1">
    <citation type="submission" date="2014-04" db="EMBL/GenBank/DDBJ databases">
        <authorList>
            <consortium name="DOE Joint Genome Institute"/>
            <person name="Kuo A."/>
            <person name="Kohler A."/>
            <person name="Costa M.D."/>
            <person name="Nagy L.G."/>
            <person name="Floudas D."/>
            <person name="Copeland A."/>
            <person name="Barry K.W."/>
            <person name="Cichocki N."/>
            <person name="Veneault-Fourrey C."/>
            <person name="LaButti K."/>
            <person name="Lindquist E.A."/>
            <person name="Lipzen A."/>
            <person name="Lundell T."/>
            <person name="Morin E."/>
            <person name="Murat C."/>
            <person name="Sun H."/>
            <person name="Tunlid A."/>
            <person name="Henrissat B."/>
            <person name="Grigoriev I.V."/>
            <person name="Hibbett D.S."/>
            <person name="Martin F."/>
            <person name="Nordberg H.P."/>
            <person name="Cantor M.N."/>
            <person name="Hua S.X."/>
        </authorList>
    </citation>
    <scope>NUCLEOTIDE SEQUENCE [LARGE SCALE GENOMIC DNA]</scope>
    <source>
        <strain evidence="2 3">Marx 270</strain>
    </source>
</reference>
<proteinExistence type="predicted"/>
<gene>
    <name evidence="2" type="ORF">M404DRAFT_128383</name>
</gene>
<evidence type="ECO:0000313" key="2">
    <source>
        <dbReference type="EMBL" id="KIO10890.1"/>
    </source>
</evidence>
<dbReference type="Proteomes" id="UP000054217">
    <property type="component" value="Unassembled WGS sequence"/>
</dbReference>
<evidence type="ECO:0000313" key="3">
    <source>
        <dbReference type="Proteomes" id="UP000054217"/>
    </source>
</evidence>
<dbReference type="InParanoid" id="A0A0C3PB63"/>
<dbReference type="AlphaFoldDB" id="A0A0C3PB63"/>
<reference evidence="3" key="2">
    <citation type="submission" date="2015-01" db="EMBL/GenBank/DDBJ databases">
        <title>Evolutionary Origins and Diversification of the Mycorrhizal Mutualists.</title>
        <authorList>
            <consortium name="DOE Joint Genome Institute"/>
            <consortium name="Mycorrhizal Genomics Consortium"/>
            <person name="Kohler A."/>
            <person name="Kuo A."/>
            <person name="Nagy L.G."/>
            <person name="Floudas D."/>
            <person name="Copeland A."/>
            <person name="Barry K.W."/>
            <person name="Cichocki N."/>
            <person name="Veneault-Fourrey C."/>
            <person name="LaButti K."/>
            <person name="Lindquist E.A."/>
            <person name="Lipzen A."/>
            <person name="Lundell T."/>
            <person name="Morin E."/>
            <person name="Murat C."/>
            <person name="Riley R."/>
            <person name="Ohm R."/>
            <person name="Sun H."/>
            <person name="Tunlid A."/>
            <person name="Henrissat B."/>
            <person name="Grigoriev I.V."/>
            <person name="Hibbett D.S."/>
            <person name="Martin F."/>
        </authorList>
    </citation>
    <scope>NUCLEOTIDE SEQUENCE [LARGE SCALE GENOMIC DNA]</scope>
    <source>
        <strain evidence="3">Marx 270</strain>
    </source>
</reference>
<evidence type="ECO:0000256" key="1">
    <source>
        <dbReference type="SAM" id="MobiDB-lite"/>
    </source>
</evidence>
<name>A0A0C3PB63_PISTI</name>
<feature type="region of interest" description="Disordered" evidence="1">
    <location>
        <begin position="91"/>
        <end position="162"/>
    </location>
</feature>
<dbReference type="OrthoDB" id="2802215at2759"/>
<dbReference type="EMBL" id="KN831951">
    <property type="protein sequence ID" value="KIO10890.1"/>
    <property type="molecule type" value="Genomic_DNA"/>
</dbReference>